<dbReference type="Pfam" id="PF02687">
    <property type="entry name" value="FtsX"/>
    <property type="match status" value="2"/>
</dbReference>
<feature type="domain" description="ABC3 transporter permease C-terminal" evidence="8">
    <location>
        <begin position="734"/>
        <end position="850"/>
    </location>
</feature>
<feature type="transmembrane region" description="Helical" evidence="7">
    <location>
        <begin position="322"/>
        <end position="343"/>
    </location>
</feature>
<proteinExistence type="inferred from homology"/>
<protein>
    <submittedName>
        <fullName evidence="9">ABC transporter permease</fullName>
    </submittedName>
</protein>
<comment type="similarity">
    <text evidence="6">Belongs to the ABC-4 integral membrane protein family.</text>
</comment>
<evidence type="ECO:0000256" key="2">
    <source>
        <dbReference type="ARBA" id="ARBA00022475"/>
    </source>
</evidence>
<sequence>MVIVFAFAWSTVKSRWTGFAGAFIALFCGAALLSACGFLLQSGLLAGISPERYAGASVVVAANQRLAVAESPDSDFGDHVPLDANRLAEIAAVPGVAQAVPDYSFRLTLAGKSGGLVHGEQGSTPYGHGRSSVALGPLSVGAGALPTGRSDVALDRDAAAAGGYAIGDQVRLAVGSRPASYRLTGIVDPPAGSFREPVVLFTDDVAKQLSGKPDQLYTVGVLAAPGVDQDDLADAIEQRLGDSVTTATGDDKGKLEFQDSSTASGLLMAVAGSFGGIAAIVAMFVVAGTLGLSIQQRRREFALLRAVAATPRQVHRMIGAEILIVALAASVPGAMLGYGLVWLVRAAFVRIGVIPADYGLSLWPVPIVVAVVLSVLTARLAGWMSARRAVKIRPVEALGESSVETPQLGPVRTLIGLVLLAGGLVMCAVPVFVAGEVGTIVAASSSLILVIAVALLGPRIVQGALTLVGPVLRRSGGASGYLAAANLTQNSRRVAGAVVPLVLAITIMIVQVSVGAAQVKEAGRQADQGVVADLVVVSSGAGLSPDLVDEIRATPGVRTATAVTRGPATIKYTDLGDGSTQSVMGFAAQGVVATDLASTLDLDVREGDLGGLEDAGTVALSESAAQQTRTGLGRQVELFLGDGTRLTPVVVAIYHNGMGFGDVTLPRGVLLDHLSTRLDDSVLVRAESGVDASALAGTLTKQFAGDVGVVLADRKTMAEAQQAGLDLNRWMNLILLAVLFGYVAINVANSLVMSTTARRREFALLRLVGIGKRQVRRMMLVESVVVIGVALVVSALLCLPPMVGVTVGLSEGATVIPAFSPVTTALTAGGVVLLGLLAIMLPTRRVLRHRPVDAISIRE</sequence>
<organism evidence="9 10">
    <name type="scientific">Kribbella lupini</name>
    <dbReference type="NCBI Taxonomy" id="291602"/>
    <lineage>
        <taxon>Bacteria</taxon>
        <taxon>Bacillati</taxon>
        <taxon>Actinomycetota</taxon>
        <taxon>Actinomycetes</taxon>
        <taxon>Propionibacteriales</taxon>
        <taxon>Kribbellaceae</taxon>
        <taxon>Kribbella</taxon>
    </lineage>
</organism>
<evidence type="ECO:0000313" key="10">
    <source>
        <dbReference type="Proteomes" id="UP001500363"/>
    </source>
</evidence>
<feature type="domain" description="ABC3 transporter permease C-terminal" evidence="8">
    <location>
        <begin position="273"/>
        <end position="393"/>
    </location>
</feature>
<dbReference type="InterPro" id="IPR003838">
    <property type="entry name" value="ABC3_permease_C"/>
</dbReference>
<feature type="transmembrane region" description="Helical" evidence="7">
    <location>
        <begin position="439"/>
        <end position="457"/>
    </location>
</feature>
<dbReference type="Proteomes" id="UP001500363">
    <property type="component" value="Unassembled WGS sequence"/>
</dbReference>
<evidence type="ECO:0000256" key="1">
    <source>
        <dbReference type="ARBA" id="ARBA00004651"/>
    </source>
</evidence>
<evidence type="ECO:0000256" key="5">
    <source>
        <dbReference type="ARBA" id="ARBA00023136"/>
    </source>
</evidence>
<dbReference type="PANTHER" id="PTHR30572">
    <property type="entry name" value="MEMBRANE COMPONENT OF TRANSPORTER-RELATED"/>
    <property type="match status" value="1"/>
</dbReference>
<evidence type="ECO:0000256" key="6">
    <source>
        <dbReference type="ARBA" id="ARBA00038076"/>
    </source>
</evidence>
<feature type="transmembrane region" description="Helical" evidence="7">
    <location>
        <begin position="363"/>
        <end position="383"/>
    </location>
</feature>
<feature type="transmembrane region" description="Helical" evidence="7">
    <location>
        <begin position="730"/>
        <end position="752"/>
    </location>
</feature>
<dbReference type="InterPro" id="IPR050250">
    <property type="entry name" value="Macrolide_Exporter_MacB"/>
</dbReference>
<accession>A0ABP4L5P6</accession>
<evidence type="ECO:0000259" key="8">
    <source>
        <dbReference type="Pfam" id="PF02687"/>
    </source>
</evidence>
<reference evidence="10" key="1">
    <citation type="journal article" date="2019" name="Int. J. Syst. Evol. Microbiol.">
        <title>The Global Catalogue of Microorganisms (GCM) 10K type strain sequencing project: providing services to taxonomists for standard genome sequencing and annotation.</title>
        <authorList>
            <consortium name="The Broad Institute Genomics Platform"/>
            <consortium name="The Broad Institute Genome Sequencing Center for Infectious Disease"/>
            <person name="Wu L."/>
            <person name="Ma J."/>
        </authorList>
    </citation>
    <scope>NUCLEOTIDE SEQUENCE [LARGE SCALE GENOMIC DNA]</scope>
    <source>
        <strain evidence="10">JCM 14303</strain>
    </source>
</reference>
<keyword evidence="5 7" id="KW-0472">Membrane</keyword>
<feature type="transmembrane region" description="Helical" evidence="7">
    <location>
        <begin position="815"/>
        <end position="841"/>
    </location>
</feature>
<feature type="transmembrane region" description="Helical" evidence="7">
    <location>
        <begin position="19"/>
        <end position="40"/>
    </location>
</feature>
<feature type="transmembrane region" description="Helical" evidence="7">
    <location>
        <begin position="266"/>
        <end position="292"/>
    </location>
</feature>
<comment type="caution">
    <text evidence="9">The sequence shown here is derived from an EMBL/GenBank/DDBJ whole genome shotgun (WGS) entry which is preliminary data.</text>
</comment>
<evidence type="ECO:0000256" key="7">
    <source>
        <dbReference type="SAM" id="Phobius"/>
    </source>
</evidence>
<feature type="transmembrane region" description="Helical" evidence="7">
    <location>
        <begin position="780"/>
        <end position="803"/>
    </location>
</feature>
<feature type="transmembrane region" description="Helical" evidence="7">
    <location>
        <begin position="414"/>
        <end position="433"/>
    </location>
</feature>
<name>A0ABP4L5P6_9ACTN</name>
<comment type="subcellular location">
    <subcellularLocation>
        <location evidence="1">Cell membrane</location>
        <topology evidence="1">Multi-pass membrane protein</topology>
    </subcellularLocation>
</comment>
<evidence type="ECO:0000313" key="9">
    <source>
        <dbReference type="EMBL" id="GAA1516949.1"/>
    </source>
</evidence>
<feature type="transmembrane region" description="Helical" evidence="7">
    <location>
        <begin position="494"/>
        <end position="514"/>
    </location>
</feature>
<dbReference type="PANTHER" id="PTHR30572:SF4">
    <property type="entry name" value="ABC TRANSPORTER PERMEASE YTRF"/>
    <property type="match status" value="1"/>
</dbReference>
<keyword evidence="4 7" id="KW-1133">Transmembrane helix</keyword>
<evidence type="ECO:0000256" key="3">
    <source>
        <dbReference type="ARBA" id="ARBA00022692"/>
    </source>
</evidence>
<dbReference type="EMBL" id="BAAANC010000001">
    <property type="protein sequence ID" value="GAA1516949.1"/>
    <property type="molecule type" value="Genomic_DNA"/>
</dbReference>
<keyword evidence="10" id="KW-1185">Reference proteome</keyword>
<gene>
    <name evidence="9" type="ORF">GCM10009741_15040</name>
</gene>
<keyword evidence="3 7" id="KW-0812">Transmembrane</keyword>
<keyword evidence="2" id="KW-1003">Cell membrane</keyword>
<evidence type="ECO:0000256" key="4">
    <source>
        <dbReference type="ARBA" id="ARBA00022989"/>
    </source>
</evidence>